<dbReference type="InterPro" id="IPR000863">
    <property type="entry name" value="Sulfotransferase_dom"/>
</dbReference>
<reference evidence="4" key="2">
    <citation type="submission" date="2021-09" db="EMBL/GenBank/DDBJ databases">
        <authorList>
            <person name="Jia N."/>
            <person name="Wang J."/>
            <person name="Shi W."/>
            <person name="Du L."/>
            <person name="Sun Y."/>
            <person name="Zhan W."/>
            <person name="Jiang J."/>
            <person name="Wang Q."/>
            <person name="Zhang B."/>
            <person name="Ji P."/>
            <person name="Sakyi L.B."/>
            <person name="Cui X."/>
            <person name="Yuan T."/>
            <person name="Jiang B."/>
            <person name="Yang W."/>
            <person name="Lam T.T.-Y."/>
            <person name="Chang Q."/>
            <person name="Ding S."/>
            <person name="Wang X."/>
            <person name="Zhu J."/>
            <person name="Ruan X."/>
            <person name="Zhao L."/>
            <person name="Wei J."/>
            <person name="Que T."/>
            <person name="Du C."/>
            <person name="Cheng J."/>
            <person name="Dai P."/>
            <person name="Han X."/>
            <person name="Huang E."/>
            <person name="Gao Y."/>
            <person name="Liu J."/>
            <person name="Shao H."/>
            <person name="Ye R."/>
            <person name="Li L."/>
            <person name="Wei W."/>
            <person name="Wang X."/>
            <person name="Wang C."/>
            <person name="Huo Q."/>
            <person name="Li W."/>
            <person name="Guo W."/>
            <person name="Chen H."/>
            <person name="Chen S."/>
            <person name="Zhou L."/>
            <person name="Zhou L."/>
            <person name="Ni X."/>
            <person name="Tian J."/>
            <person name="Zhou Y."/>
            <person name="Sheng Y."/>
            <person name="Liu T."/>
            <person name="Pan Y."/>
            <person name="Xia L."/>
            <person name="Li J."/>
            <person name="Zhao F."/>
            <person name="Cao W."/>
        </authorList>
    </citation>
    <scope>NUCLEOTIDE SEQUENCE</scope>
    <source>
        <strain evidence="4">Rmic-2018</strain>
        <tissue evidence="4">Larvae</tissue>
    </source>
</reference>
<dbReference type="OMA" id="WTQYIIL"/>
<dbReference type="InterPro" id="IPR027417">
    <property type="entry name" value="P-loop_NTPase"/>
</dbReference>
<dbReference type="OrthoDB" id="6482754at2759"/>
<organism evidence="4 5">
    <name type="scientific">Rhipicephalus microplus</name>
    <name type="common">Cattle tick</name>
    <name type="synonym">Boophilus microplus</name>
    <dbReference type="NCBI Taxonomy" id="6941"/>
    <lineage>
        <taxon>Eukaryota</taxon>
        <taxon>Metazoa</taxon>
        <taxon>Ecdysozoa</taxon>
        <taxon>Arthropoda</taxon>
        <taxon>Chelicerata</taxon>
        <taxon>Arachnida</taxon>
        <taxon>Acari</taxon>
        <taxon>Parasitiformes</taxon>
        <taxon>Ixodida</taxon>
        <taxon>Ixodoidea</taxon>
        <taxon>Ixodidae</taxon>
        <taxon>Rhipicephalinae</taxon>
        <taxon>Rhipicephalus</taxon>
        <taxon>Boophilus</taxon>
    </lineage>
</organism>
<keyword evidence="2" id="KW-0808">Transferase</keyword>
<keyword evidence="5" id="KW-1185">Reference proteome</keyword>
<dbReference type="PANTHER" id="PTHR11783">
    <property type="entry name" value="SULFOTRANSFERASE SULT"/>
    <property type="match status" value="1"/>
</dbReference>
<dbReference type="EMBL" id="JABSTU010000006">
    <property type="protein sequence ID" value="KAH8028643.1"/>
    <property type="molecule type" value="Genomic_DNA"/>
</dbReference>
<dbReference type="GO" id="GO:0008146">
    <property type="term" value="F:sulfotransferase activity"/>
    <property type="evidence" value="ECO:0007669"/>
    <property type="project" value="InterPro"/>
</dbReference>
<comment type="caution">
    <text evidence="4">The sequence shown here is derived from an EMBL/GenBank/DDBJ whole genome shotgun (WGS) entry which is preliminary data.</text>
</comment>
<evidence type="ECO:0000313" key="5">
    <source>
        <dbReference type="Proteomes" id="UP000821866"/>
    </source>
</evidence>
<evidence type="ECO:0000256" key="1">
    <source>
        <dbReference type="ARBA" id="ARBA00005771"/>
    </source>
</evidence>
<evidence type="ECO:0000259" key="3">
    <source>
        <dbReference type="Pfam" id="PF00685"/>
    </source>
</evidence>
<accession>A0A9J6E277</accession>
<sequence length="235" mass="27922">MDFDQCRDVGGLWIHKFFHEDVIRSALAYKPRDDDLFLVTYPKCGTTWTQYIILSILTDGHPPKTVVDVELASPLMEMMGAEAAERRVRPGLLKTHLPFNLQPYSPQARYIYVTRNPYDVCVSFYYYLKSMTPKRYDASFERFSKLFMARKLSSGDYFDHLLSWYEHRSDPNVLFFTYEQMKKDTDFWIVKIADFMGKQYGKKLREDKTLLSRIRESSSLKNYARRLQRTCRTLF</sequence>
<dbReference type="AlphaFoldDB" id="A0A9J6E277"/>
<protein>
    <recommendedName>
        <fullName evidence="3">Sulfotransferase domain-containing protein</fullName>
    </recommendedName>
</protein>
<name>A0A9J6E277_RHIMP</name>
<evidence type="ECO:0000313" key="4">
    <source>
        <dbReference type="EMBL" id="KAH8028643.1"/>
    </source>
</evidence>
<feature type="domain" description="Sulfotransferase" evidence="3">
    <location>
        <begin position="33"/>
        <end position="221"/>
    </location>
</feature>
<reference evidence="4" key="1">
    <citation type="journal article" date="2020" name="Cell">
        <title>Large-Scale Comparative Analyses of Tick Genomes Elucidate Their Genetic Diversity and Vector Capacities.</title>
        <authorList>
            <consortium name="Tick Genome and Microbiome Consortium (TIGMIC)"/>
            <person name="Jia N."/>
            <person name="Wang J."/>
            <person name="Shi W."/>
            <person name="Du L."/>
            <person name="Sun Y."/>
            <person name="Zhan W."/>
            <person name="Jiang J.F."/>
            <person name="Wang Q."/>
            <person name="Zhang B."/>
            <person name="Ji P."/>
            <person name="Bell-Sakyi L."/>
            <person name="Cui X.M."/>
            <person name="Yuan T.T."/>
            <person name="Jiang B.G."/>
            <person name="Yang W.F."/>
            <person name="Lam T.T."/>
            <person name="Chang Q.C."/>
            <person name="Ding S.J."/>
            <person name="Wang X.J."/>
            <person name="Zhu J.G."/>
            <person name="Ruan X.D."/>
            <person name="Zhao L."/>
            <person name="Wei J.T."/>
            <person name="Ye R.Z."/>
            <person name="Que T.C."/>
            <person name="Du C.H."/>
            <person name="Zhou Y.H."/>
            <person name="Cheng J.X."/>
            <person name="Dai P.F."/>
            <person name="Guo W.B."/>
            <person name="Han X.H."/>
            <person name="Huang E.J."/>
            <person name="Li L.F."/>
            <person name="Wei W."/>
            <person name="Gao Y.C."/>
            <person name="Liu J.Z."/>
            <person name="Shao H.Z."/>
            <person name="Wang X."/>
            <person name="Wang C.C."/>
            <person name="Yang T.C."/>
            <person name="Huo Q.B."/>
            <person name="Li W."/>
            <person name="Chen H.Y."/>
            <person name="Chen S.E."/>
            <person name="Zhou L.G."/>
            <person name="Ni X.B."/>
            <person name="Tian J.H."/>
            <person name="Sheng Y."/>
            <person name="Liu T."/>
            <person name="Pan Y.S."/>
            <person name="Xia L.Y."/>
            <person name="Li J."/>
            <person name="Zhao F."/>
            <person name="Cao W.C."/>
        </authorList>
    </citation>
    <scope>NUCLEOTIDE SEQUENCE</scope>
    <source>
        <strain evidence="4">Rmic-2018</strain>
    </source>
</reference>
<gene>
    <name evidence="4" type="ORF">HPB51_017861</name>
</gene>
<proteinExistence type="inferred from homology"/>
<comment type="similarity">
    <text evidence="1">Belongs to the sulfotransferase 1 family.</text>
</comment>
<evidence type="ECO:0000256" key="2">
    <source>
        <dbReference type="ARBA" id="ARBA00022679"/>
    </source>
</evidence>
<dbReference type="Pfam" id="PF00685">
    <property type="entry name" value="Sulfotransfer_1"/>
    <property type="match status" value="1"/>
</dbReference>
<dbReference type="SUPFAM" id="SSF52540">
    <property type="entry name" value="P-loop containing nucleoside triphosphate hydrolases"/>
    <property type="match status" value="1"/>
</dbReference>
<dbReference type="Proteomes" id="UP000821866">
    <property type="component" value="Chromosome 4"/>
</dbReference>
<dbReference type="Gene3D" id="3.40.50.300">
    <property type="entry name" value="P-loop containing nucleotide triphosphate hydrolases"/>
    <property type="match status" value="1"/>
</dbReference>
<dbReference type="VEuPathDB" id="VectorBase:LOC119168474"/>